<reference evidence="2 3" key="1">
    <citation type="submission" date="2021-06" db="EMBL/GenBank/DDBJ databases">
        <title>A haploid diamondback moth (Plutella xylostella L.) genome assembly resolves 31 chromosomes and identifies a diamide resistance mutation.</title>
        <authorList>
            <person name="Ward C.M."/>
            <person name="Perry K.D."/>
            <person name="Baker G."/>
            <person name="Powis K."/>
            <person name="Heckel D.G."/>
            <person name="Baxter S.W."/>
        </authorList>
    </citation>
    <scope>NUCLEOTIDE SEQUENCE [LARGE SCALE GENOMIC DNA]</scope>
    <source>
        <strain evidence="2 3">LV</strain>
        <tissue evidence="2">Single pupa</tissue>
    </source>
</reference>
<evidence type="ECO:0008006" key="4">
    <source>
        <dbReference type="Google" id="ProtNLM"/>
    </source>
</evidence>
<evidence type="ECO:0000313" key="2">
    <source>
        <dbReference type="EMBL" id="KAG7311568.1"/>
    </source>
</evidence>
<evidence type="ECO:0000256" key="1">
    <source>
        <dbReference type="SAM" id="SignalP"/>
    </source>
</evidence>
<name>A0ABQ7R2S0_PLUXY</name>
<dbReference type="EMBL" id="JAHIBW010000004">
    <property type="protein sequence ID" value="KAG7311568.1"/>
    <property type="molecule type" value="Genomic_DNA"/>
</dbReference>
<keyword evidence="3" id="KW-1185">Reference proteome</keyword>
<feature type="signal peptide" evidence="1">
    <location>
        <begin position="1"/>
        <end position="27"/>
    </location>
</feature>
<evidence type="ECO:0000313" key="3">
    <source>
        <dbReference type="Proteomes" id="UP000823941"/>
    </source>
</evidence>
<proteinExistence type="predicted"/>
<protein>
    <recommendedName>
        <fullName evidence="4">Secreted protein</fullName>
    </recommendedName>
</protein>
<organism evidence="2 3">
    <name type="scientific">Plutella xylostella</name>
    <name type="common">Diamondback moth</name>
    <name type="synonym">Plutella maculipennis</name>
    <dbReference type="NCBI Taxonomy" id="51655"/>
    <lineage>
        <taxon>Eukaryota</taxon>
        <taxon>Metazoa</taxon>
        <taxon>Ecdysozoa</taxon>
        <taxon>Arthropoda</taxon>
        <taxon>Hexapoda</taxon>
        <taxon>Insecta</taxon>
        <taxon>Pterygota</taxon>
        <taxon>Neoptera</taxon>
        <taxon>Endopterygota</taxon>
        <taxon>Lepidoptera</taxon>
        <taxon>Glossata</taxon>
        <taxon>Ditrysia</taxon>
        <taxon>Yponomeutoidea</taxon>
        <taxon>Plutellidae</taxon>
        <taxon>Plutella</taxon>
    </lineage>
</organism>
<dbReference type="Proteomes" id="UP000823941">
    <property type="component" value="Chromosome 4"/>
</dbReference>
<keyword evidence="1" id="KW-0732">Signal</keyword>
<accession>A0ABQ7R2S0</accession>
<sequence length="72" mass="7485">MCQFNKSATNYVCHLFVVSVQLCVANAKGYVGGGGGCDGTGKLSGDVVSPNLARFVSMLTYRCGNATSSQSR</sequence>
<comment type="caution">
    <text evidence="2">The sequence shown here is derived from an EMBL/GenBank/DDBJ whole genome shotgun (WGS) entry which is preliminary data.</text>
</comment>
<gene>
    <name evidence="2" type="ORF">JYU34_002617</name>
</gene>
<feature type="chain" id="PRO_5045792190" description="Secreted protein" evidence="1">
    <location>
        <begin position="28"/>
        <end position="72"/>
    </location>
</feature>